<dbReference type="Pfam" id="PF01248">
    <property type="entry name" value="Ribosomal_L7Ae"/>
    <property type="match status" value="1"/>
</dbReference>
<sequence length="103" mass="11474">MRSKINSYLGFAKKSGNLMSGINTCIFGISKGKVKLVILAEDISENSEKKIMKEIRKHGVRYVKYGRGDDLSHAVGTSGRSVFAVCDDNFMKVILDEINRESE</sequence>
<name>A0A926I8M4_9FIRM</name>
<dbReference type="Proteomes" id="UP000610862">
    <property type="component" value="Unassembled WGS sequence"/>
</dbReference>
<organism evidence="2 3">
    <name type="scientific">Lentihominibacter hominis</name>
    <dbReference type="NCBI Taxonomy" id="2763645"/>
    <lineage>
        <taxon>Bacteria</taxon>
        <taxon>Bacillati</taxon>
        <taxon>Bacillota</taxon>
        <taxon>Clostridia</taxon>
        <taxon>Peptostreptococcales</taxon>
        <taxon>Anaerovoracaceae</taxon>
        <taxon>Lentihominibacter</taxon>
    </lineage>
</organism>
<proteinExistence type="predicted"/>
<accession>A0A926I8M4</accession>
<evidence type="ECO:0000259" key="1">
    <source>
        <dbReference type="Pfam" id="PF01248"/>
    </source>
</evidence>
<dbReference type="EMBL" id="JACRTA010000001">
    <property type="protein sequence ID" value="MBC8567152.1"/>
    <property type="molecule type" value="Genomic_DNA"/>
</dbReference>
<feature type="domain" description="Ribosomal protein eL8/eL30/eS12/Gadd45" evidence="1">
    <location>
        <begin position="4"/>
        <end position="89"/>
    </location>
</feature>
<comment type="caution">
    <text evidence="2">The sequence shown here is derived from an EMBL/GenBank/DDBJ whole genome shotgun (WGS) entry which is preliminary data.</text>
</comment>
<dbReference type="SUPFAM" id="SSF55315">
    <property type="entry name" value="L30e-like"/>
    <property type="match status" value="1"/>
</dbReference>
<dbReference type="InterPro" id="IPR004038">
    <property type="entry name" value="Ribosomal_eL8/eL30/eS12/Gad45"/>
</dbReference>
<keyword evidence="3" id="KW-1185">Reference proteome</keyword>
<gene>
    <name evidence="2" type="ORF">H8692_00050</name>
</gene>
<evidence type="ECO:0000313" key="2">
    <source>
        <dbReference type="EMBL" id="MBC8567152.1"/>
    </source>
</evidence>
<dbReference type="InterPro" id="IPR029064">
    <property type="entry name" value="Ribosomal_eL30-like_sf"/>
</dbReference>
<evidence type="ECO:0000313" key="3">
    <source>
        <dbReference type="Proteomes" id="UP000610862"/>
    </source>
</evidence>
<dbReference type="RefSeq" id="WP_187524705.1">
    <property type="nucleotide sequence ID" value="NZ_JACRTA010000001.1"/>
</dbReference>
<dbReference type="Gene3D" id="3.30.1330.30">
    <property type="match status" value="1"/>
</dbReference>
<dbReference type="AlphaFoldDB" id="A0A926I8M4"/>
<protein>
    <submittedName>
        <fullName evidence="2">Ribosomal L7Ae/L30e/S12e/Gadd45 family protein</fullName>
    </submittedName>
</protein>
<reference evidence="2" key="1">
    <citation type="submission" date="2020-08" db="EMBL/GenBank/DDBJ databases">
        <title>Genome public.</title>
        <authorList>
            <person name="Liu C."/>
            <person name="Sun Q."/>
        </authorList>
    </citation>
    <scope>NUCLEOTIDE SEQUENCE</scope>
    <source>
        <strain evidence="2">NSJ-24</strain>
    </source>
</reference>